<dbReference type="Pfam" id="PF16883">
    <property type="entry name" value="DUF5080"/>
    <property type="match status" value="1"/>
</dbReference>
<dbReference type="AlphaFoldDB" id="A0A7Z8E214"/>
<accession>A0A7Z8E214</accession>
<keyword evidence="1" id="KW-0472">Membrane</keyword>
<gene>
    <name evidence="2" type="ORF">EQ811_11970</name>
</gene>
<sequence>MVYFVLIGVFIIFYLALFDSLLKSENFSILSIFLDFVIVIMLIIFHFIGNKLTGNDLSNYIAFTLIGSFVYMYFAIKNFWTKPKVLNYLISKKENTNQDDIEYQELDLQVSKIKSVYYFLIAIALLILTKVHIVSDIKADSLSMNPVFIFVGIIIIVIWLIMDLYRKKKYGIFLFKSLIPIVVTIWIIMSSVLLY</sequence>
<reference evidence="2 3" key="1">
    <citation type="journal article" date="2019" name="Sci. Transl. Med.">
        <title>Quorum sensing between bacterial species on the skin protects against epidermal injury in atopic dermatitis.</title>
        <authorList>
            <person name="Williams M.R."/>
        </authorList>
    </citation>
    <scope>NUCLEOTIDE SEQUENCE [LARGE SCALE GENOMIC DNA]</scope>
    <source>
        <strain evidence="2 3">H8</strain>
    </source>
</reference>
<protein>
    <submittedName>
        <fullName evidence="2">DUF5080 family protein</fullName>
    </submittedName>
</protein>
<evidence type="ECO:0000313" key="2">
    <source>
        <dbReference type="EMBL" id="TBW75128.1"/>
    </source>
</evidence>
<evidence type="ECO:0000313" key="3">
    <source>
        <dbReference type="Proteomes" id="UP000291949"/>
    </source>
</evidence>
<dbReference type="EMBL" id="SCHC01000010">
    <property type="protein sequence ID" value="TBW75128.1"/>
    <property type="molecule type" value="Genomic_DNA"/>
</dbReference>
<feature type="transmembrane region" description="Helical" evidence="1">
    <location>
        <begin position="116"/>
        <end position="135"/>
    </location>
</feature>
<feature type="transmembrane region" description="Helical" evidence="1">
    <location>
        <begin position="60"/>
        <end position="76"/>
    </location>
</feature>
<keyword evidence="1" id="KW-1133">Transmembrane helix</keyword>
<comment type="caution">
    <text evidence="2">The sequence shown here is derived from an EMBL/GenBank/DDBJ whole genome shotgun (WGS) entry which is preliminary data.</text>
</comment>
<name>A0A7Z8E214_STACP</name>
<feature type="transmembrane region" description="Helical" evidence="1">
    <location>
        <begin position="29"/>
        <end position="48"/>
    </location>
</feature>
<feature type="transmembrane region" description="Helical" evidence="1">
    <location>
        <begin position="147"/>
        <end position="165"/>
    </location>
</feature>
<dbReference type="RefSeq" id="WP_012816724.1">
    <property type="nucleotide sequence ID" value="NZ_CP134832.1"/>
</dbReference>
<dbReference type="Proteomes" id="UP000291949">
    <property type="component" value="Unassembled WGS sequence"/>
</dbReference>
<feature type="transmembrane region" description="Helical" evidence="1">
    <location>
        <begin position="172"/>
        <end position="194"/>
    </location>
</feature>
<feature type="transmembrane region" description="Helical" evidence="1">
    <location>
        <begin position="6"/>
        <end position="22"/>
    </location>
</feature>
<proteinExistence type="predicted"/>
<evidence type="ECO:0000256" key="1">
    <source>
        <dbReference type="SAM" id="Phobius"/>
    </source>
</evidence>
<organism evidence="2 3">
    <name type="scientific">Staphylococcus capitis</name>
    <dbReference type="NCBI Taxonomy" id="29388"/>
    <lineage>
        <taxon>Bacteria</taxon>
        <taxon>Bacillati</taxon>
        <taxon>Bacillota</taxon>
        <taxon>Bacilli</taxon>
        <taxon>Bacillales</taxon>
        <taxon>Staphylococcaceae</taxon>
        <taxon>Staphylococcus</taxon>
    </lineage>
</organism>
<keyword evidence="1" id="KW-0812">Transmembrane</keyword>
<dbReference type="InterPro" id="IPR031689">
    <property type="entry name" value="DUF5080"/>
</dbReference>